<accession>A0ABU6LTA1</accession>
<protein>
    <recommendedName>
        <fullName evidence="3">Polyketide cyclase</fullName>
    </recommendedName>
</protein>
<gene>
    <name evidence="1" type="ORF">RFN57_10230</name>
</gene>
<sequence length="125" mass="13747">MEIGGFAHADGLPSYAMEITVCRAADVDVLDRCIGSPGATSFHARRFERQERGSSTSLVAWHGRRPVGHTEVRWGGCDDVTVRAVWPGPATGPSPRTSARWSFENHEGVPRECVENLMFLVKELP</sequence>
<name>A0ABU6LTA1_9ACTN</name>
<proteinExistence type="predicted"/>
<evidence type="ECO:0000313" key="1">
    <source>
        <dbReference type="EMBL" id="MEC7052653.1"/>
    </source>
</evidence>
<dbReference type="RefSeq" id="WP_229856916.1">
    <property type="nucleotide sequence ID" value="NZ_BMUO01000007.1"/>
</dbReference>
<dbReference type="Proteomes" id="UP001353952">
    <property type="component" value="Unassembled WGS sequence"/>
</dbReference>
<evidence type="ECO:0008006" key="3">
    <source>
        <dbReference type="Google" id="ProtNLM"/>
    </source>
</evidence>
<evidence type="ECO:0000313" key="2">
    <source>
        <dbReference type="Proteomes" id="UP001353952"/>
    </source>
</evidence>
<dbReference type="EMBL" id="JAYXNZ010000002">
    <property type="protein sequence ID" value="MEC7052653.1"/>
    <property type="molecule type" value="Genomic_DNA"/>
</dbReference>
<reference evidence="1 2" key="1">
    <citation type="submission" date="2024-01" db="EMBL/GenBank/DDBJ databases">
        <title>Genome analysis.</title>
        <authorList>
            <person name="Zhang K."/>
        </authorList>
    </citation>
    <scope>NUCLEOTIDE SEQUENCE [LARGE SCALE GENOMIC DNA]</scope>
    <source>
        <strain evidence="1 2">CGMCC 4.1753</strain>
    </source>
</reference>
<organism evidence="1 2">
    <name type="scientific">Streptomyces violaceochromogenes</name>
    <dbReference type="NCBI Taxonomy" id="67377"/>
    <lineage>
        <taxon>Bacteria</taxon>
        <taxon>Bacillati</taxon>
        <taxon>Actinomycetota</taxon>
        <taxon>Actinomycetes</taxon>
        <taxon>Kitasatosporales</taxon>
        <taxon>Streptomycetaceae</taxon>
        <taxon>Streptomyces</taxon>
    </lineage>
</organism>
<keyword evidence="2" id="KW-1185">Reference proteome</keyword>
<comment type="caution">
    <text evidence="1">The sequence shown here is derived from an EMBL/GenBank/DDBJ whole genome shotgun (WGS) entry which is preliminary data.</text>
</comment>